<organism evidence="5 6">
    <name type="scientific">Adonisia turfae CCMR0081</name>
    <dbReference type="NCBI Taxonomy" id="2292702"/>
    <lineage>
        <taxon>Bacteria</taxon>
        <taxon>Bacillati</taxon>
        <taxon>Cyanobacteriota</taxon>
        <taxon>Adonisia</taxon>
        <taxon>Adonisia turfae</taxon>
    </lineage>
</organism>
<dbReference type="GO" id="GO:0004252">
    <property type="term" value="F:serine-type endopeptidase activity"/>
    <property type="evidence" value="ECO:0007669"/>
    <property type="project" value="InterPro"/>
</dbReference>
<name>A0A6M0RNU1_9CYAN</name>
<evidence type="ECO:0000256" key="3">
    <source>
        <dbReference type="ARBA" id="ARBA00022825"/>
    </source>
</evidence>
<protein>
    <submittedName>
        <fullName evidence="5">Uncharacterized protein</fullName>
    </submittedName>
</protein>
<dbReference type="PANTHER" id="PTHR42884:SF14">
    <property type="entry name" value="NEUROENDOCRINE CONVERTASE 1"/>
    <property type="match status" value="1"/>
</dbReference>
<dbReference type="GO" id="GO:0016485">
    <property type="term" value="P:protein processing"/>
    <property type="evidence" value="ECO:0007669"/>
    <property type="project" value="TreeGrafter"/>
</dbReference>
<reference evidence="5 6" key="1">
    <citation type="journal article" date="2020" name="Microb. Ecol.">
        <title>Ecogenomics of the Marine Benthic Filamentous Cyanobacterium Adonisia.</title>
        <authorList>
            <person name="Walter J.M."/>
            <person name="Coutinho F.H."/>
            <person name="Leomil L."/>
            <person name="Hargreaves P.I."/>
            <person name="Campeao M.E."/>
            <person name="Vieira V.V."/>
            <person name="Silva B.S."/>
            <person name="Fistarol G.O."/>
            <person name="Salomon P.S."/>
            <person name="Sawabe T."/>
            <person name="Mino S."/>
            <person name="Hosokawa M."/>
            <person name="Miyashita H."/>
            <person name="Maruyama F."/>
            <person name="van Verk M.C."/>
            <person name="Dutilh B.E."/>
            <person name="Thompson C.C."/>
            <person name="Thompson F.L."/>
        </authorList>
    </citation>
    <scope>NUCLEOTIDE SEQUENCE [LARGE SCALE GENOMIC DNA]</scope>
    <source>
        <strain evidence="5 6">CCMR0081</strain>
    </source>
</reference>
<keyword evidence="6" id="KW-1185">Reference proteome</keyword>
<dbReference type="SUPFAM" id="SSF52743">
    <property type="entry name" value="Subtilisin-like"/>
    <property type="match status" value="1"/>
</dbReference>
<comment type="caution">
    <text evidence="5">The sequence shown here is derived from an EMBL/GenBank/DDBJ whole genome shotgun (WGS) entry which is preliminary data.</text>
</comment>
<dbReference type="AlphaFoldDB" id="A0A6M0RNU1"/>
<dbReference type="EMBL" id="QXHD01000004">
    <property type="protein sequence ID" value="NEZ57927.1"/>
    <property type="molecule type" value="Genomic_DNA"/>
</dbReference>
<dbReference type="Proteomes" id="UP000481033">
    <property type="component" value="Unassembled WGS sequence"/>
</dbReference>
<dbReference type="PROSITE" id="PS51892">
    <property type="entry name" value="SUBTILASE"/>
    <property type="match status" value="1"/>
</dbReference>
<evidence type="ECO:0000256" key="4">
    <source>
        <dbReference type="PROSITE-ProRule" id="PRU01240"/>
    </source>
</evidence>
<keyword evidence="1" id="KW-0645">Protease</keyword>
<evidence type="ECO:0000256" key="2">
    <source>
        <dbReference type="ARBA" id="ARBA00022801"/>
    </source>
</evidence>
<sequence>MARIPSDPLFSTQWHLQNITPGLLDLNVVDVWDDYTGAGVDVAVIDDAVQRSHPDLDENYS</sequence>
<gene>
    <name evidence="5" type="ORF">DXZ20_20225</name>
</gene>
<comment type="caution">
    <text evidence="4">Lacks conserved residue(s) required for the propagation of feature annotation.</text>
</comment>
<dbReference type="PANTHER" id="PTHR42884">
    <property type="entry name" value="PROPROTEIN CONVERTASE SUBTILISIN/KEXIN-RELATED"/>
    <property type="match status" value="1"/>
</dbReference>
<evidence type="ECO:0000256" key="1">
    <source>
        <dbReference type="ARBA" id="ARBA00022670"/>
    </source>
</evidence>
<dbReference type="RefSeq" id="WP_163700093.1">
    <property type="nucleotide sequence ID" value="NZ_QXHD01000004.1"/>
</dbReference>
<dbReference type="GO" id="GO:0016020">
    <property type="term" value="C:membrane"/>
    <property type="evidence" value="ECO:0007669"/>
    <property type="project" value="TreeGrafter"/>
</dbReference>
<keyword evidence="2" id="KW-0378">Hydrolase</keyword>
<dbReference type="Gene3D" id="3.40.50.200">
    <property type="entry name" value="Peptidase S8/S53 domain"/>
    <property type="match status" value="1"/>
</dbReference>
<evidence type="ECO:0000313" key="6">
    <source>
        <dbReference type="Proteomes" id="UP000481033"/>
    </source>
</evidence>
<comment type="similarity">
    <text evidence="4">Belongs to the peptidase S8 family.</text>
</comment>
<evidence type="ECO:0000313" key="5">
    <source>
        <dbReference type="EMBL" id="NEZ57927.1"/>
    </source>
</evidence>
<proteinExistence type="inferred from homology"/>
<accession>A0A6M0RNU1</accession>
<dbReference type="InterPro" id="IPR036852">
    <property type="entry name" value="Peptidase_S8/S53_dom_sf"/>
</dbReference>
<keyword evidence="3" id="KW-0720">Serine protease</keyword>